<feature type="region of interest" description="Disordered" evidence="1">
    <location>
        <begin position="441"/>
        <end position="476"/>
    </location>
</feature>
<dbReference type="Proteomes" id="UP001165082">
    <property type="component" value="Unassembled WGS sequence"/>
</dbReference>
<evidence type="ECO:0000313" key="4">
    <source>
        <dbReference type="Proteomes" id="UP001165082"/>
    </source>
</evidence>
<feature type="compositionally biased region" description="Polar residues" evidence="1">
    <location>
        <begin position="36"/>
        <end position="45"/>
    </location>
</feature>
<reference evidence="3" key="1">
    <citation type="submission" date="2022-07" db="EMBL/GenBank/DDBJ databases">
        <title>Genome analysis of Parmales, a sister group of diatoms, reveals the evolutionary specialization of diatoms from phago-mixotrophs to photoautotrophs.</title>
        <authorList>
            <person name="Ban H."/>
            <person name="Sato S."/>
            <person name="Yoshikawa S."/>
            <person name="Kazumasa Y."/>
            <person name="Nakamura Y."/>
            <person name="Ichinomiya M."/>
            <person name="Saitoh K."/>
            <person name="Sato N."/>
            <person name="Blanc-Mathieu R."/>
            <person name="Endo H."/>
            <person name="Kuwata A."/>
            <person name="Ogata H."/>
        </authorList>
    </citation>
    <scope>NUCLEOTIDE SEQUENCE</scope>
</reference>
<feature type="region of interest" description="Disordered" evidence="1">
    <location>
        <begin position="978"/>
        <end position="1023"/>
    </location>
</feature>
<feature type="region of interest" description="Disordered" evidence="1">
    <location>
        <begin position="129"/>
        <end position="150"/>
    </location>
</feature>
<feature type="compositionally biased region" description="Basic residues" evidence="1">
    <location>
        <begin position="455"/>
        <end position="464"/>
    </location>
</feature>
<dbReference type="PROSITE" id="PS50175">
    <property type="entry name" value="ASP_PROT_RETROV"/>
    <property type="match status" value="1"/>
</dbReference>
<organism evidence="3 4">
    <name type="scientific">Triparma retinervis</name>
    <dbReference type="NCBI Taxonomy" id="2557542"/>
    <lineage>
        <taxon>Eukaryota</taxon>
        <taxon>Sar</taxon>
        <taxon>Stramenopiles</taxon>
        <taxon>Ochrophyta</taxon>
        <taxon>Bolidophyceae</taxon>
        <taxon>Parmales</taxon>
        <taxon>Triparmaceae</taxon>
        <taxon>Triparma</taxon>
    </lineage>
</organism>
<feature type="domain" description="Peptidase A2" evidence="2">
    <location>
        <begin position="627"/>
        <end position="662"/>
    </location>
</feature>
<keyword evidence="4" id="KW-1185">Reference proteome</keyword>
<feature type="region of interest" description="Disordered" evidence="1">
    <location>
        <begin position="1182"/>
        <end position="1211"/>
    </location>
</feature>
<feature type="compositionally biased region" description="Basic and acidic residues" evidence="1">
    <location>
        <begin position="857"/>
        <end position="873"/>
    </location>
</feature>
<feature type="compositionally biased region" description="Acidic residues" evidence="1">
    <location>
        <begin position="828"/>
        <end position="840"/>
    </location>
</feature>
<feature type="region of interest" description="Disordered" evidence="1">
    <location>
        <begin position="801"/>
        <end position="898"/>
    </location>
</feature>
<evidence type="ECO:0000259" key="2">
    <source>
        <dbReference type="PROSITE" id="PS50175"/>
    </source>
</evidence>
<accession>A0A9W7AJ94</accession>
<feature type="compositionally biased region" description="Acidic residues" evidence="1">
    <location>
        <begin position="874"/>
        <end position="885"/>
    </location>
</feature>
<evidence type="ECO:0000256" key="1">
    <source>
        <dbReference type="SAM" id="MobiDB-lite"/>
    </source>
</evidence>
<sequence length="1314" mass="146646">MSKLRDTRVRKGTSRRSREGLMDSDTDSDDHKGGYTDTSPATAYDTNEPRTGPKRPIAQLASIVAVMAEMRIKIQQRVWHELKEHARENPHHMVVGIMEAVGDNEDTPTLAPKHAGLFNALARHCEQEATQGVGQGGGEEQHRKRGTPAHNADATSLMEVVKQLKGKKVRKIQAYKPNTKPLATVGSIDVTATKVAKMVVAVHTGSGLSGNPEIRESKRTLGYEHTQIEALSKDQWRDITDHMKEAYEIEEVGNTQQIIKGIVDDIFGEAGDLTDFLSRAYETASKLDTPLVVGAVMAIQGWARDKTGETPEEWLERLLSDGKAIVTGTCKGDKDKRAKRLITIITIVRAAAIMSGERYDEMYKRGTTMVAKIYKLHGANDNYVISDTMEWKSHEDNADDDQLTNAILHATKRLLGGEKGQGEGGLEQQYMRHLTKAAKFTIDQHESKEAEKEKGGRKRSSKKKGGGEQTEASVNLVSAPTRKFKGKKLAKLSDTDYELFKGAGACFTYVKIRKAGGNHKEACEGCNSDFCVKDRLHATAKGVYDEYKEQQAADNKAVNAAATTQAEDQETEVEVRAVTKSNQPNDPKVLTPDTHRSKTKGRGGLGKRGGKGESSNLGKTVEGTNDTIFLVDTGAEVNITDESELEEGTVTTTKTNVVGFNGAKSKHNKKGDMPLHMTTTEGNKTVKKVEAIAIKAQGNGKTPTLISGKTIVEGNCALTVTESARILSTPSGDVALDEQYRAPHKETQENITRHNETVTMYMDRSKEKADAETERKRAALERTKVHPGDERTLNAITRAGRGKKALLKKETKETVNVQAVSPTSPELSEVETPESEESQESDATRHQQGHNEAGEEAAEHQERDDINRDMYDEMEKEGETEEVGDTEANREGRDTKKLQENEEDLIRFQTEIERLNNFEGVLLASDLQRAQSIRSRILERHDEHYNLPNSGNFQHRVKQADRKLRDINIKIRRMRKNGDAAAERRVREKEWERKEKEIKEREDKEKKENDNWEREERERQEEREAARLGVGAILESIEDTQKKEDAELVICTFTGARVIAHKGNKNDITYQMELEGRYIDDIPHVLATILSEKEVEKYLANNPSINKPTKARKKKLIELPYEQIMARAVDIDRKIRTEHILKGHQSFGQMRREWLDPTSQMRERIGEEFPLSFTTIPCASCNKQKPKPKRGTTTFTGPNSGHGKDRSDMYPGEMISIDGVDIPIEGEEPWRGHGGVRSAVIATDLRTRYAWVVGNYSGKSNMNDVRKVVNIVDHEIVTHNGPFKGGEPRTIRTDAFTTAAKGVGHGSRNLTLQG</sequence>
<comment type="caution">
    <text evidence="3">The sequence shown here is derived from an EMBL/GenBank/DDBJ whole genome shotgun (WGS) entry which is preliminary data.</text>
</comment>
<evidence type="ECO:0000313" key="3">
    <source>
        <dbReference type="EMBL" id="GMH73287.1"/>
    </source>
</evidence>
<protein>
    <recommendedName>
        <fullName evidence="2">Peptidase A2 domain-containing protein</fullName>
    </recommendedName>
</protein>
<feature type="compositionally biased region" description="Basic and acidic residues" evidence="1">
    <location>
        <begin position="887"/>
        <end position="898"/>
    </location>
</feature>
<feature type="region of interest" description="Disordered" evidence="1">
    <location>
        <begin position="766"/>
        <end position="788"/>
    </location>
</feature>
<dbReference type="GO" id="GO:0004190">
    <property type="term" value="F:aspartic-type endopeptidase activity"/>
    <property type="evidence" value="ECO:0007669"/>
    <property type="project" value="InterPro"/>
</dbReference>
<proteinExistence type="predicted"/>
<feature type="region of interest" description="Disordered" evidence="1">
    <location>
        <begin position="576"/>
        <end position="621"/>
    </location>
</feature>
<dbReference type="OrthoDB" id="10680495at2759"/>
<dbReference type="InterPro" id="IPR001995">
    <property type="entry name" value="Peptidase_A2_cat"/>
</dbReference>
<dbReference type="EMBL" id="BRXZ01002938">
    <property type="protein sequence ID" value="GMH73287.1"/>
    <property type="molecule type" value="Genomic_DNA"/>
</dbReference>
<name>A0A9W7AJ94_9STRA</name>
<feature type="region of interest" description="Disordered" evidence="1">
    <location>
        <begin position="1"/>
        <end position="55"/>
    </location>
</feature>
<feature type="non-terminal residue" evidence="3">
    <location>
        <position position="1"/>
    </location>
</feature>
<dbReference type="GO" id="GO:0006508">
    <property type="term" value="P:proteolysis"/>
    <property type="evidence" value="ECO:0007669"/>
    <property type="project" value="InterPro"/>
</dbReference>
<gene>
    <name evidence="3" type="ORF">TrRE_jg8003</name>
</gene>
<feature type="compositionally biased region" description="Basic and acidic residues" evidence="1">
    <location>
        <begin position="442"/>
        <end position="454"/>
    </location>
</feature>